<feature type="region of interest" description="Disordered" evidence="1">
    <location>
        <begin position="172"/>
        <end position="210"/>
    </location>
</feature>
<organism evidence="3 4">
    <name type="scientific">Orbilia brochopaga</name>
    <dbReference type="NCBI Taxonomy" id="3140254"/>
    <lineage>
        <taxon>Eukaryota</taxon>
        <taxon>Fungi</taxon>
        <taxon>Dikarya</taxon>
        <taxon>Ascomycota</taxon>
        <taxon>Pezizomycotina</taxon>
        <taxon>Orbiliomycetes</taxon>
        <taxon>Orbiliales</taxon>
        <taxon>Orbiliaceae</taxon>
        <taxon>Orbilia</taxon>
    </lineage>
</organism>
<dbReference type="AlphaFoldDB" id="A0AAV9UQM1"/>
<dbReference type="Proteomes" id="UP001375240">
    <property type="component" value="Unassembled WGS sequence"/>
</dbReference>
<feature type="region of interest" description="Disordered" evidence="1">
    <location>
        <begin position="1075"/>
        <end position="1113"/>
    </location>
</feature>
<dbReference type="InterPro" id="IPR013665">
    <property type="entry name" value="Sfi1_dom"/>
</dbReference>
<evidence type="ECO:0000313" key="3">
    <source>
        <dbReference type="EMBL" id="KAK6346946.1"/>
    </source>
</evidence>
<proteinExistence type="predicted"/>
<gene>
    <name evidence="3" type="ORF">TWF696_007042</name>
</gene>
<feature type="compositionally biased region" description="Basic and acidic residues" evidence="1">
    <location>
        <begin position="200"/>
        <end position="210"/>
    </location>
</feature>
<evidence type="ECO:0000259" key="2">
    <source>
        <dbReference type="Pfam" id="PF08457"/>
    </source>
</evidence>
<evidence type="ECO:0000313" key="4">
    <source>
        <dbReference type="Proteomes" id="UP001375240"/>
    </source>
</evidence>
<feature type="compositionally biased region" description="Polar residues" evidence="1">
    <location>
        <begin position="181"/>
        <end position="190"/>
    </location>
</feature>
<comment type="caution">
    <text evidence="3">The sequence shown here is derived from an EMBL/GenBank/DDBJ whole genome shotgun (WGS) entry which is preliminary data.</text>
</comment>
<feature type="compositionally biased region" description="Polar residues" evidence="1">
    <location>
        <begin position="1097"/>
        <end position="1113"/>
    </location>
</feature>
<accession>A0AAV9UQM1</accession>
<sequence length="1113" mass="130064">MPLDHQTNIFGVKRPLPSRVDLSRQEIELLREIVTYASVIPETTPWNALFHAYDVILRRKGIDAALDDRCFRFLMRLAEVQGTSWYDRYATLLSMWHYEVPPKAPSSAMNDPPSFSSGHISANIGPITITFKGASKAAGRDGHALRVAAPNPRIQPLDDEDDEDVGIPAPKVAAAGKENIRVNNGRSSPHPSLLQRRKLPPSDDEKRKREELEKMKAEFAFPTSLFETTSEAGRSLPTDEAEPYITRASFLNDEDFEDQNDENDSPEHTAYIPPIRNKANLIAAAEKAVVRYNNRQIAFVRDIIRYWRSRAYRIVDYHQLQWDLACSKDQRVLSSQVLDIWRVALYWRDLERRVVLQRQQAILARCLDLWRMKAVVKARRKETINRNILMRKVFRAWKAQAQSTQEKLRRFQLASHLRKWRQRLAHNRALQDIAQQRYDRDLKYRAYWTLFYGFCNIRAPQINELRLKRSAILLMRSRLASLKENERVADDLYCFSLLKRYLRMWHGDLTWIREIAAKADEERRYMLLYKGVLTWRREARFAPLVRQQQENHDANQSTALLALWRNRLRQIKAADHVKKINVLKTTLRSWRLHLRLRSHEKYVKSVYLSTWFDKYSAALADRCHQFHMWRRWLENWRGHLRSVREAERIADDVASITVHAKLKLAGVQVLRAKLSRIQELEDKADQFRRGKLLNAAFNHLIRKREELDQMRTWSASAACYFGAQKYLKVWRQTMEKHKRHHRKEAYNQVVRNRSLRIKAQAFNALLAKHDSIAALDVTAQDFFESGCKVQASTFLNKWTERLRDAQELQSRAVEFRNAQLKENGLDALIRKLQSVYDLYHLAETYNEISRRDKVAGVFKKLRNTLFHQKLESVKADMFRERAEANRQKAMFRMWHWRCRERLEQRQVNDQFDREFALEDQRHLEDQRQQELVETQLAREQQIISHRRSRIGDRSIVGPEGLSMLDVSEWIKSNSASAPAAPPSTVSRIPQTPSARAAKARAFLESRNSAAQISRLKLVSTTPAASPSRKFSRSIAPFRRSISGRTDMRFTQSLSSRLREEIKEDDELDQSTAFLTRIDWDENEQLPNVDEAEDENAKTSGSTTAVATQGSPGR</sequence>
<keyword evidence="4" id="KW-1185">Reference proteome</keyword>
<reference evidence="3 4" key="1">
    <citation type="submission" date="2019-10" db="EMBL/GenBank/DDBJ databases">
        <authorList>
            <person name="Palmer J.M."/>
        </authorList>
    </citation>
    <scope>NUCLEOTIDE SEQUENCE [LARGE SCALE GENOMIC DNA]</scope>
    <source>
        <strain evidence="3 4">TWF696</strain>
    </source>
</reference>
<evidence type="ECO:0000256" key="1">
    <source>
        <dbReference type="SAM" id="MobiDB-lite"/>
    </source>
</evidence>
<protein>
    <recommendedName>
        <fullName evidence="2">Sfi1 spindle body domain-containing protein</fullName>
    </recommendedName>
</protein>
<name>A0AAV9UQM1_9PEZI</name>
<dbReference type="EMBL" id="JAVHNQ010000005">
    <property type="protein sequence ID" value="KAK6346946.1"/>
    <property type="molecule type" value="Genomic_DNA"/>
</dbReference>
<dbReference type="Pfam" id="PF08457">
    <property type="entry name" value="Sfi1"/>
    <property type="match status" value="1"/>
</dbReference>
<feature type="domain" description="Sfi1 spindle body" evidence="2">
    <location>
        <begin position="347"/>
        <end position="895"/>
    </location>
</feature>